<sequence>MAGFGVSDAPADLFPEPDPTTPPIASLDGAATLAIKAQLGEWAKVEVAGPPVLTGWIPRARIAERDAPPLQRITVFPEPLAEIGAAVEARAIRRLLTIESWAKIAFETARGEARTGWIRLAPQVDPPKADPPAAAEAPPSLVLGINDIYREALLKAQETTGIDAAALASVIDAEAARIGEGADRGRWNPRSLNAGSGAAGLTQFLASTWIDQAGRSGTILRSHCQREGLVDAQGIVVAGRRDALLELRFDPTLSIVAAAEYGAANLRVLVARGLAAPDEPDDRKAWLMYLAHHEGPGGAAGFLGGSRRYSLDDLRGQVGATRAQQLAERAGGDANKAYRDWLTGYIDGKIRPARFREAPRPPASGGGARSDGGAAAEISPAKNPEEIRSYTFLEAGMRDLLTAYDGPALSVDTIGDNPRLAIAVQTALSLHGYLDPPADGEFGQVSRWALARFCKRMRLDLAEGATRRLTRHLADPENALPPVARTGEWIDSVIACMQRQGYFICRDPDGVNIVYVEGMDDRGILNADRPNEFNDVRLVFSLDEAGRPEATAWLATSEPGDFYTVQPLNPQGAARIAFNQYKSWSLGTHKAGSPGAHEALVQSKPVTVHRDFNEDHKRIGDRLERGLFGVNQHWGYDLPRTDIGKASAGCLVGRTKDGHRAFMAAVKRDGRFKASAGYRFVTTILPGDKLGL</sequence>
<dbReference type="InterPro" id="IPR036365">
    <property type="entry name" value="PGBD-like_sf"/>
</dbReference>
<feature type="region of interest" description="Disordered" evidence="1">
    <location>
        <begin position="354"/>
        <end position="381"/>
    </location>
</feature>
<dbReference type="AlphaFoldDB" id="A0A4R7BZX9"/>
<keyword evidence="3" id="KW-1185">Reference proteome</keyword>
<dbReference type="RefSeq" id="WP_133770654.1">
    <property type="nucleotide sequence ID" value="NZ_SNZR01000013.1"/>
</dbReference>
<evidence type="ECO:0000313" key="2">
    <source>
        <dbReference type="EMBL" id="TDR89777.1"/>
    </source>
</evidence>
<feature type="region of interest" description="Disordered" evidence="1">
    <location>
        <begin position="1"/>
        <end position="21"/>
    </location>
</feature>
<dbReference type="SUPFAM" id="SSF53955">
    <property type="entry name" value="Lysozyme-like"/>
    <property type="match status" value="1"/>
</dbReference>
<comment type="caution">
    <text evidence="2">The sequence shown here is derived from an EMBL/GenBank/DDBJ whole genome shotgun (WGS) entry which is preliminary data.</text>
</comment>
<evidence type="ECO:0008006" key="4">
    <source>
        <dbReference type="Google" id="ProtNLM"/>
    </source>
</evidence>
<accession>A0A4R7BZX9</accession>
<protein>
    <recommendedName>
        <fullName evidence="4">Peptidoglycan binding protein</fullName>
    </recommendedName>
</protein>
<name>A0A4R7BZX9_9HYPH</name>
<reference evidence="2 3" key="1">
    <citation type="submission" date="2019-03" db="EMBL/GenBank/DDBJ databases">
        <title>Genomic Encyclopedia of Type Strains, Phase IV (KMG-IV): sequencing the most valuable type-strain genomes for metagenomic binning, comparative biology and taxonomic classification.</title>
        <authorList>
            <person name="Goeker M."/>
        </authorList>
    </citation>
    <scope>NUCLEOTIDE SEQUENCE [LARGE SCALE GENOMIC DNA]</scope>
    <source>
        <strain evidence="2 3">DSM 25903</strain>
    </source>
</reference>
<dbReference type="EMBL" id="SNZR01000013">
    <property type="protein sequence ID" value="TDR89777.1"/>
    <property type="molecule type" value="Genomic_DNA"/>
</dbReference>
<dbReference type="Proteomes" id="UP000295122">
    <property type="component" value="Unassembled WGS sequence"/>
</dbReference>
<dbReference type="OrthoDB" id="8477976at2"/>
<organism evidence="2 3">
    <name type="scientific">Enterovirga rhinocerotis</name>
    <dbReference type="NCBI Taxonomy" id="1339210"/>
    <lineage>
        <taxon>Bacteria</taxon>
        <taxon>Pseudomonadati</taxon>
        <taxon>Pseudomonadota</taxon>
        <taxon>Alphaproteobacteria</taxon>
        <taxon>Hyphomicrobiales</taxon>
        <taxon>Methylobacteriaceae</taxon>
        <taxon>Enterovirga</taxon>
    </lineage>
</organism>
<proteinExistence type="predicted"/>
<dbReference type="InterPro" id="IPR023346">
    <property type="entry name" value="Lysozyme-like_dom_sf"/>
</dbReference>
<evidence type="ECO:0000256" key="1">
    <source>
        <dbReference type="SAM" id="MobiDB-lite"/>
    </source>
</evidence>
<dbReference type="SUPFAM" id="SSF47090">
    <property type="entry name" value="PGBD-like"/>
    <property type="match status" value="1"/>
</dbReference>
<gene>
    <name evidence="2" type="ORF">EV668_2612</name>
</gene>
<dbReference type="Gene3D" id="1.10.530.10">
    <property type="match status" value="1"/>
</dbReference>
<evidence type="ECO:0000313" key="3">
    <source>
        <dbReference type="Proteomes" id="UP000295122"/>
    </source>
</evidence>